<name>A0A8X8AHB5_POPTO</name>
<protein>
    <recommendedName>
        <fullName evidence="9">Rx N-terminal domain-containing protein</fullName>
    </recommendedName>
</protein>
<keyword evidence="1" id="KW-0677">Repeat</keyword>
<organism evidence="7 8">
    <name type="scientific">Populus tomentosa</name>
    <name type="common">Chinese white poplar</name>
    <dbReference type="NCBI Taxonomy" id="118781"/>
    <lineage>
        <taxon>Eukaryota</taxon>
        <taxon>Viridiplantae</taxon>
        <taxon>Streptophyta</taxon>
        <taxon>Embryophyta</taxon>
        <taxon>Tracheophyta</taxon>
        <taxon>Spermatophyta</taxon>
        <taxon>Magnoliopsida</taxon>
        <taxon>eudicotyledons</taxon>
        <taxon>Gunneridae</taxon>
        <taxon>Pentapetalae</taxon>
        <taxon>rosids</taxon>
        <taxon>fabids</taxon>
        <taxon>Malpighiales</taxon>
        <taxon>Salicaceae</taxon>
        <taxon>Saliceae</taxon>
        <taxon>Populus</taxon>
    </lineage>
</organism>
<feature type="domain" description="R13L1/DRL21-like LRR repeat region" evidence="6">
    <location>
        <begin position="385"/>
        <end position="512"/>
    </location>
</feature>
<dbReference type="InterPro" id="IPR056789">
    <property type="entry name" value="LRR_R13L1-DRL21"/>
</dbReference>
<keyword evidence="2" id="KW-0547">Nucleotide-binding</keyword>
<dbReference type="AlphaFoldDB" id="A0A8X8AHB5"/>
<evidence type="ECO:0000256" key="3">
    <source>
        <dbReference type="ARBA" id="ARBA00022821"/>
    </source>
</evidence>
<keyword evidence="4" id="KW-0175">Coiled coil</keyword>
<proteinExistence type="predicted"/>
<evidence type="ECO:0000256" key="4">
    <source>
        <dbReference type="SAM" id="Coils"/>
    </source>
</evidence>
<dbReference type="Pfam" id="PF25019">
    <property type="entry name" value="LRR_R13L1-DRL21"/>
    <property type="match status" value="1"/>
</dbReference>
<dbReference type="EMBL" id="JAAWWB010000002">
    <property type="protein sequence ID" value="KAG6789478.1"/>
    <property type="molecule type" value="Genomic_DNA"/>
</dbReference>
<feature type="domain" description="Disease resistance N-terminal" evidence="5">
    <location>
        <begin position="12"/>
        <end position="95"/>
    </location>
</feature>
<dbReference type="PANTHER" id="PTHR47186:SF33">
    <property type="entry name" value="NB-ARC DOMAIN-CONTAINING PROTEIN"/>
    <property type="match status" value="1"/>
</dbReference>
<dbReference type="GO" id="GO:0006952">
    <property type="term" value="P:defense response"/>
    <property type="evidence" value="ECO:0007669"/>
    <property type="project" value="UniProtKB-KW"/>
</dbReference>
<evidence type="ECO:0000313" key="7">
    <source>
        <dbReference type="EMBL" id="KAG6789478.1"/>
    </source>
</evidence>
<dbReference type="PANTHER" id="PTHR47186">
    <property type="entry name" value="LEUCINE-RICH REPEAT-CONTAINING PROTEIN 57"/>
    <property type="match status" value="1"/>
</dbReference>
<keyword evidence="3" id="KW-0611">Plant defense</keyword>
<reference evidence="7" key="1">
    <citation type="journal article" date="2020" name="bioRxiv">
        <title>Hybrid origin of Populus tomentosa Carr. identified through genome sequencing and phylogenomic analysis.</title>
        <authorList>
            <person name="An X."/>
            <person name="Gao K."/>
            <person name="Chen Z."/>
            <person name="Li J."/>
            <person name="Yang X."/>
            <person name="Yang X."/>
            <person name="Zhou J."/>
            <person name="Guo T."/>
            <person name="Zhao T."/>
            <person name="Huang S."/>
            <person name="Miao D."/>
            <person name="Khan W.U."/>
            <person name="Rao P."/>
            <person name="Ye M."/>
            <person name="Lei B."/>
            <person name="Liao W."/>
            <person name="Wang J."/>
            <person name="Ji L."/>
            <person name="Li Y."/>
            <person name="Guo B."/>
            <person name="Mustafa N.S."/>
            <person name="Li S."/>
            <person name="Yun Q."/>
            <person name="Keller S.R."/>
            <person name="Mao J."/>
            <person name="Zhang R."/>
            <person name="Strauss S.H."/>
        </authorList>
    </citation>
    <scope>NUCLEOTIDE SEQUENCE</scope>
    <source>
        <strain evidence="7">GM15</strain>
        <tissue evidence="7">Leaf</tissue>
    </source>
</reference>
<dbReference type="OrthoDB" id="831010at2759"/>
<evidence type="ECO:0000259" key="5">
    <source>
        <dbReference type="Pfam" id="PF18052"/>
    </source>
</evidence>
<evidence type="ECO:0000259" key="6">
    <source>
        <dbReference type="Pfam" id="PF25019"/>
    </source>
</evidence>
<dbReference type="InterPro" id="IPR041118">
    <property type="entry name" value="Rx_N"/>
</dbReference>
<dbReference type="Proteomes" id="UP000886885">
    <property type="component" value="Chromosome 1D"/>
</dbReference>
<sequence length="1072" mass="120993">MAVVEVITSAILQPLFEKLASASFLKFASKKEKEIDSELKKWELRLLEIRAVLTDAEEKQITNQAVKLWLNNLRDLAYDVQDVLEEFENEAWSQTYNYKRRKSKLGKNLIPTCFSAGIDKMGWSKLEEITSRLQEIVAEKDLLDLSKWSLSRFNERLPTTSLMLEKPRVYGREKDKEALSSANNFRYVMHDLISELAQFVSGEVCFHLGDKLENSPSRAKVRHSSFTRRRYDISQRFEVFYEMKSLRTFLPLPIFSPPYNHLTSKVLHDLVPNLKRLAVLSLAGYCLVELPSSICALKHLRYLNLSYTEIEVLPESLCEVFRLQTLRLRGCKKLIKLPVGIDNLINMQNLDIGGTESLQEMPPQIGNLTNLHTLPKFIMGKGLGIRELMKLSHLQGQLNITGLHNVVDVQDTELAILKEKRGLSELSLEWIRNVNAFQSEARELQLLNLLEPHQNLQKLSIMSYGGTTFPSWLGDRSFTNMVCLQFCGCHKITSLPSLGQLPLLRDLSIKGMDRVTAVGAEFLGVGSSVKAFPSLEGLIIEDMLNWKQWSWSNGLNQEEGGEFPNLRELTIINCPMLSGKLPSCLKSVKKLSICNCPQLVALPDLPCLRELIVEGCSEAILKHMPVISSLTTLKVGSITGLVCLHRDFLQALVALQDLEIENCNDLMYLWQDGTDLHEIASMKHLEFKKSLVELEKFGDLEQLASGLQFLSSLRNLKIDHCPKLVSFPGGLPYTLQHLEISRCDSLKSIPDGMVIMMNGCKSSQCLLEELLISWCPSLKSIPRVMLPITLKSLAISWCKNLENLYGGIVYDGSDRRELSCLEHLTIEGLPLLPFPAFEFPGSLKTLEIGYCTTQSLESLCDLSHLTELEISGCSMLESFPEMGLITPNLISLSIWKCENLRSLPDHMDCLVFLKELSVYHCRSLVSFSEGGLPPNLIEFEIRYCENVTASMSDWGLHTLIFLKRLVIECTSPCKNMVSFPDDEGQLLPTSLTSLYILSLEGLKSISKGLKCLMSLEILMISDCPKLCFLPKEGFPATLGSLHIEFCPLVKKKCLRNKGYYWSVIALIPHVII</sequence>
<dbReference type="Pfam" id="PF18052">
    <property type="entry name" value="Rx_N"/>
    <property type="match status" value="1"/>
</dbReference>
<evidence type="ECO:0000313" key="8">
    <source>
        <dbReference type="Proteomes" id="UP000886885"/>
    </source>
</evidence>
<evidence type="ECO:0008006" key="9">
    <source>
        <dbReference type="Google" id="ProtNLM"/>
    </source>
</evidence>
<dbReference type="GO" id="GO:0000166">
    <property type="term" value="F:nucleotide binding"/>
    <property type="evidence" value="ECO:0007669"/>
    <property type="project" value="UniProtKB-KW"/>
</dbReference>
<evidence type="ECO:0000256" key="1">
    <source>
        <dbReference type="ARBA" id="ARBA00022737"/>
    </source>
</evidence>
<evidence type="ECO:0000256" key="2">
    <source>
        <dbReference type="ARBA" id="ARBA00022741"/>
    </source>
</evidence>
<feature type="coiled-coil region" evidence="4">
    <location>
        <begin position="39"/>
        <end position="90"/>
    </location>
</feature>
<comment type="caution">
    <text evidence="7">The sequence shown here is derived from an EMBL/GenBank/DDBJ whole genome shotgun (WGS) entry which is preliminary data.</text>
</comment>
<keyword evidence="8" id="KW-1185">Reference proteome</keyword>
<gene>
    <name evidence="7" type="ORF">POTOM_005576</name>
</gene>
<accession>A0A8X8AHB5</accession>